<sequence>MPPQYHDQAFWNTRFKNEATFEWLGDGQDTLLPPLRDFLVQCRASFDVPPRILHIGAGTSSFQDHVQRALVQIYGNDVDCRTIVNTDFAEVPAMHKADTAQPSGQWVKADLLRWTDILKILETASDRFSVVLDKSTSDAISCGSPVAPQETSEDMGINPLVRSLLAANGSAEKNPTLSALEVLSLHLATCVKPGGIWIALSYSSDRFPFLRSSNSSSRQEHKKMSHSSIYWTIENVVAVDAPSGQDKPGVHAPRVQHHLYVLRRTSAAA</sequence>
<dbReference type="eggNOG" id="ENOG502S87D">
    <property type="taxonomic scope" value="Eukaryota"/>
</dbReference>
<gene>
    <name evidence="4" type="ORF">GLOTRDRAFT_129842</name>
</gene>
<evidence type="ECO:0000313" key="4">
    <source>
        <dbReference type="EMBL" id="EPQ54479.1"/>
    </source>
</evidence>
<comment type="similarity">
    <text evidence="1">Belongs to the methyltransferase superfamily.</text>
</comment>
<proteinExistence type="inferred from homology"/>
<evidence type="ECO:0008006" key="6">
    <source>
        <dbReference type="Google" id="ProtNLM"/>
    </source>
</evidence>
<dbReference type="OrthoDB" id="411785at2759"/>
<dbReference type="GO" id="GO:0032259">
    <property type="term" value="P:methylation"/>
    <property type="evidence" value="ECO:0007669"/>
    <property type="project" value="UniProtKB-KW"/>
</dbReference>
<reference evidence="4 5" key="1">
    <citation type="journal article" date="2012" name="Science">
        <title>The Paleozoic origin of enzymatic lignin decomposition reconstructed from 31 fungal genomes.</title>
        <authorList>
            <person name="Floudas D."/>
            <person name="Binder M."/>
            <person name="Riley R."/>
            <person name="Barry K."/>
            <person name="Blanchette R.A."/>
            <person name="Henrissat B."/>
            <person name="Martinez A.T."/>
            <person name="Otillar R."/>
            <person name="Spatafora J.W."/>
            <person name="Yadav J.S."/>
            <person name="Aerts A."/>
            <person name="Benoit I."/>
            <person name="Boyd A."/>
            <person name="Carlson A."/>
            <person name="Copeland A."/>
            <person name="Coutinho P.M."/>
            <person name="de Vries R.P."/>
            <person name="Ferreira P."/>
            <person name="Findley K."/>
            <person name="Foster B."/>
            <person name="Gaskell J."/>
            <person name="Glotzer D."/>
            <person name="Gorecki P."/>
            <person name="Heitman J."/>
            <person name="Hesse C."/>
            <person name="Hori C."/>
            <person name="Igarashi K."/>
            <person name="Jurgens J.A."/>
            <person name="Kallen N."/>
            <person name="Kersten P."/>
            <person name="Kohler A."/>
            <person name="Kuees U."/>
            <person name="Kumar T.K.A."/>
            <person name="Kuo A."/>
            <person name="LaButti K."/>
            <person name="Larrondo L.F."/>
            <person name="Lindquist E."/>
            <person name="Ling A."/>
            <person name="Lombard V."/>
            <person name="Lucas S."/>
            <person name="Lundell T."/>
            <person name="Martin R."/>
            <person name="McLaughlin D.J."/>
            <person name="Morgenstern I."/>
            <person name="Morin E."/>
            <person name="Murat C."/>
            <person name="Nagy L.G."/>
            <person name="Nolan M."/>
            <person name="Ohm R.A."/>
            <person name="Patyshakuliyeva A."/>
            <person name="Rokas A."/>
            <person name="Ruiz-Duenas F.J."/>
            <person name="Sabat G."/>
            <person name="Salamov A."/>
            <person name="Samejima M."/>
            <person name="Schmutz J."/>
            <person name="Slot J.C."/>
            <person name="St John F."/>
            <person name="Stenlid J."/>
            <person name="Sun H."/>
            <person name="Sun S."/>
            <person name="Syed K."/>
            <person name="Tsang A."/>
            <person name="Wiebenga A."/>
            <person name="Young D."/>
            <person name="Pisabarro A."/>
            <person name="Eastwood D.C."/>
            <person name="Martin F."/>
            <person name="Cullen D."/>
            <person name="Grigoriev I.V."/>
            <person name="Hibbett D.S."/>
        </authorList>
    </citation>
    <scope>NUCLEOTIDE SEQUENCE [LARGE SCALE GENOMIC DNA]</scope>
    <source>
        <strain evidence="4 5">ATCC 11539</strain>
    </source>
</reference>
<evidence type="ECO:0000256" key="2">
    <source>
        <dbReference type="ARBA" id="ARBA00022603"/>
    </source>
</evidence>
<dbReference type="KEGG" id="gtr:GLOTRDRAFT_129842"/>
<dbReference type="PANTHER" id="PTHR12176:SF84">
    <property type="entry name" value="METHYLTRANSFERASE DOMAIN-CONTAINING PROTEIN"/>
    <property type="match status" value="1"/>
</dbReference>
<dbReference type="AlphaFoldDB" id="S7RNY7"/>
<dbReference type="GO" id="GO:0008168">
    <property type="term" value="F:methyltransferase activity"/>
    <property type="evidence" value="ECO:0007669"/>
    <property type="project" value="UniProtKB-KW"/>
</dbReference>
<dbReference type="Proteomes" id="UP000030669">
    <property type="component" value="Unassembled WGS sequence"/>
</dbReference>
<keyword evidence="5" id="KW-1185">Reference proteome</keyword>
<organism evidence="4 5">
    <name type="scientific">Gloeophyllum trabeum (strain ATCC 11539 / FP-39264 / Madison 617)</name>
    <name type="common">Brown rot fungus</name>
    <dbReference type="NCBI Taxonomy" id="670483"/>
    <lineage>
        <taxon>Eukaryota</taxon>
        <taxon>Fungi</taxon>
        <taxon>Dikarya</taxon>
        <taxon>Basidiomycota</taxon>
        <taxon>Agaricomycotina</taxon>
        <taxon>Agaricomycetes</taxon>
        <taxon>Gloeophyllales</taxon>
        <taxon>Gloeophyllaceae</taxon>
        <taxon>Gloeophyllum</taxon>
    </lineage>
</organism>
<accession>S7RNY7</accession>
<dbReference type="InterPro" id="IPR051419">
    <property type="entry name" value="Lys/N-term_MeTrsfase_sf"/>
</dbReference>
<dbReference type="RefSeq" id="XP_007866784.1">
    <property type="nucleotide sequence ID" value="XM_007868593.1"/>
</dbReference>
<dbReference type="HOGENOM" id="CLU_034313_0_0_1"/>
<dbReference type="OMA" id="YHWCYLL"/>
<keyword evidence="3" id="KW-0808">Transferase</keyword>
<dbReference type="GeneID" id="19302012"/>
<dbReference type="InterPro" id="IPR029063">
    <property type="entry name" value="SAM-dependent_MTases_sf"/>
</dbReference>
<evidence type="ECO:0000313" key="5">
    <source>
        <dbReference type="Proteomes" id="UP000030669"/>
    </source>
</evidence>
<protein>
    <recommendedName>
        <fullName evidence="6">Methyltransferase domain-containing protein</fullName>
    </recommendedName>
</protein>
<dbReference type="Gene3D" id="3.40.50.150">
    <property type="entry name" value="Vaccinia Virus protein VP39"/>
    <property type="match status" value="1"/>
</dbReference>
<dbReference type="EMBL" id="KB469303">
    <property type="protein sequence ID" value="EPQ54479.1"/>
    <property type="molecule type" value="Genomic_DNA"/>
</dbReference>
<evidence type="ECO:0000256" key="3">
    <source>
        <dbReference type="ARBA" id="ARBA00022679"/>
    </source>
</evidence>
<dbReference type="PANTHER" id="PTHR12176">
    <property type="entry name" value="SAM-DEPENDENT METHYLTRANSFERASE SUPERFAMILY PROTEIN"/>
    <property type="match status" value="1"/>
</dbReference>
<evidence type="ECO:0000256" key="1">
    <source>
        <dbReference type="ARBA" id="ARBA00008361"/>
    </source>
</evidence>
<keyword evidence="2" id="KW-0489">Methyltransferase</keyword>
<name>S7RNY7_GLOTA</name>